<gene>
    <name evidence="1" type="ORF">SE37_15540</name>
</gene>
<accession>A0A0C1U8N1</accession>
<proteinExistence type="predicted"/>
<protein>
    <submittedName>
        <fullName evidence="1">Uncharacterized protein</fullName>
    </submittedName>
</protein>
<evidence type="ECO:0000313" key="1">
    <source>
        <dbReference type="EMBL" id="KIE43935.1"/>
    </source>
</evidence>
<sequence length="148" mass="17264">MDHNAVKKTAERFSPIPQKVIRHLITEGILTETLDRDHDIEALELLHRIWADATILRSQLATLPKKRRLNLIETADLNRWETYVFSRYKNSSGRLPVDRVAGEVEATFGVKINDYIRARIERIRKKVQNARYYKKAAGRNNKQGRAQQ</sequence>
<dbReference type="EMBL" id="JXBL01000001">
    <property type="protein sequence ID" value="KIE43935.1"/>
    <property type="molecule type" value="Genomic_DNA"/>
</dbReference>
<name>A0A0C1U8N1_9BACT</name>
<keyword evidence="2" id="KW-1185">Reference proteome</keyword>
<dbReference type="Proteomes" id="UP000031433">
    <property type="component" value="Unassembled WGS sequence"/>
</dbReference>
<dbReference type="RefSeq" id="WP_039647806.1">
    <property type="nucleotide sequence ID" value="NZ_JXBL01000001.1"/>
</dbReference>
<organism evidence="1 2">
    <name type="scientific">Geobacter soli</name>
    <dbReference type="NCBI Taxonomy" id="1510391"/>
    <lineage>
        <taxon>Bacteria</taxon>
        <taxon>Pseudomonadati</taxon>
        <taxon>Thermodesulfobacteriota</taxon>
        <taxon>Desulfuromonadia</taxon>
        <taxon>Geobacterales</taxon>
        <taxon>Geobacteraceae</taxon>
        <taxon>Geobacter</taxon>
    </lineage>
</organism>
<reference evidence="1 2" key="1">
    <citation type="submission" date="2015-01" db="EMBL/GenBank/DDBJ databases">
        <title>Genome sequence of the anaerobic bacterium Geobacter soli GSS01, a dissimilatory Fe(III) reducer from soil.</title>
        <authorList>
            <person name="Yang G."/>
            <person name="Zhou S."/>
        </authorList>
    </citation>
    <scope>NUCLEOTIDE SEQUENCE [LARGE SCALE GENOMIC DNA]</scope>
    <source>
        <strain evidence="1 2">GSS01</strain>
    </source>
</reference>
<dbReference type="AlphaFoldDB" id="A0A0C1U8N1"/>
<comment type="caution">
    <text evidence="1">The sequence shown here is derived from an EMBL/GenBank/DDBJ whole genome shotgun (WGS) entry which is preliminary data.</text>
</comment>
<evidence type="ECO:0000313" key="2">
    <source>
        <dbReference type="Proteomes" id="UP000031433"/>
    </source>
</evidence>